<sequence>KLNGHHHLEPYDDTQRLADDSGGRSEDSCYG</sequence>
<feature type="non-terminal residue" evidence="2">
    <location>
        <position position="1"/>
    </location>
</feature>
<name>A0A8S2ZGB8_9BILA</name>
<evidence type="ECO:0000313" key="2">
    <source>
        <dbReference type="EMBL" id="CAF4611316.1"/>
    </source>
</evidence>
<feature type="non-terminal residue" evidence="2">
    <location>
        <position position="31"/>
    </location>
</feature>
<feature type="region of interest" description="Disordered" evidence="1">
    <location>
        <begin position="1"/>
        <end position="31"/>
    </location>
</feature>
<proteinExistence type="predicted"/>
<reference evidence="2" key="1">
    <citation type="submission" date="2021-02" db="EMBL/GenBank/DDBJ databases">
        <authorList>
            <person name="Nowell W R."/>
        </authorList>
    </citation>
    <scope>NUCLEOTIDE SEQUENCE</scope>
</reference>
<gene>
    <name evidence="2" type="ORF">SMN809_LOCUS39492</name>
</gene>
<organism evidence="2 3">
    <name type="scientific">Rotaria magnacalcarata</name>
    <dbReference type="NCBI Taxonomy" id="392030"/>
    <lineage>
        <taxon>Eukaryota</taxon>
        <taxon>Metazoa</taxon>
        <taxon>Spiralia</taxon>
        <taxon>Gnathifera</taxon>
        <taxon>Rotifera</taxon>
        <taxon>Eurotatoria</taxon>
        <taxon>Bdelloidea</taxon>
        <taxon>Philodinida</taxon>
        <taxon>Philodinidae</taxon>
        <taxon>Rotaria</taxon>
    </lineage>
</organism>
<dbReference type="EMBL" id="CAJOBI010106179">
    <property type="protein sequence ID" value="CAF4611316.1"/>
    <property type="molecule type" value="Genomic_DNA"/>
</dbReference>
<protein>
    <submittedName>
        <fullName evidence="2">Uncharacterized protein</fullName>
    </submittedName>
</protein>
<evidence type="ECO:0000313" key="3">
    <source>
        <dbReference type="Proteomes" id="UP000676336"/>
    </source>
</evidence>
<dbReference type="Proteomes" id="UP000676336">
    <property type="component" value="Unassembled WGS sequence"/>
</dbReference>
<accession>A0A8S2ZGB8</accession>
<comment type="caution">
    <text evidence="2">The sequence shown here is derived from an EMBL/GenBank/DDBJ whole genome shotgun (WGS) entry which is preliminary data.</text>
</comment>
<dbReference type="AlphaFoldDB" id="A0A8S2ZGB8"/>
<evidence type="ECO:0000256" key="1">
    <source>
        <dbReference type="SAM" id="MobiDB-lite"/>
    </source>
</evidence>